<dbReference type="PROSITE" id="PS51900">
    <property type="entry name" value="CB"/>
    <property type="match status" value="1"/>
</dbReference>
<evidence type="ECO:0000259" key="7">
    <source>
        <dbReference type="PROSITE" id="PS51900"/>
    </source>
</evidence>
<evidence type="ECO:0000313" key="9">
    <source>
        <dbReference type="Proteomes" id="UP000248168"/>
    </source>
</evidence>
<dbReference type="CDD" id="cd00796">
    <property type="entry name" value="INT_Rci_Hp1_C"/>
    <property type="match status" value="1"/>
</dbReference>
<evidence type="ECO:0000256" key="4">
    <source>
        <dbReference type="ARBA" id="ARBA00023172"/>
    </source>
</evidence>
<dbReference type="SUPFAM" id="SSF56349">
    <property type="entry name" value="DNA breaking-rejoining enzymes"/>
    <property type="match status" value="1"/>
</dbReference>
<evidence type="ECO:0000256" key="3">
    <source>
        <dbReference type="ARBA" id="ARBA00023125"/>
    </source>
</evidence>
<dbReference type="EMBL" id="OUNR01000016">
    <property type="protein sequence ID" value="SPP65229.1"/>
    <property type="molecule type" value="Genomic_DNA"/>
</dbReference>
<keyword evidence="2" id="KW-0229">DNA integration</keyword>
<feature type="domain" description="Tyr recombinase" evidence="6">
    <location>
        <begin position="178"/>
        <end position="348"/>
    </location>
</feature>
<gene>
    <name evidence="8" type="ORF">NITLEN_30143</name>
</gene>
<dbReference type="InParanoid" id="A0A330L5V7"/>
<dbReference type="FunCoup" id="A0A330L5V7">
    <property type="interactions" value="58"/>
</dbReference>
<dbReference type="PANTHER" id="PTHR30349">
    <property type="entry name" value="PHAGE INTEGRASE-RELATED"/>
    <property type="match status" value="1"/>
</dbReference>
<evidence type="ECO:0000256" key="2">
    <source>
        <dbReference type="ARBA" id="ARBA00022908"/>
    </source>
</evidence>
<dbReference type="InterPro" id="IPR011010">
    <property type="entry name" value="DNA_brk_join_enz"/>
</dbReference>
<dbReference type="InterPro" id="IPR010998">
    <property type="entry name" value="Integrase_recombinase_N"/>
</dbReference>
<evidence type="ECO:0000313" key="8">
    <source>
        <dbReference type="EMBL" id="SPP65229.1"/>
    </source>
</evidence>
<accession>A0A330L5V7</accession>
<keyword evidence="9" id="KW-1185">Reference proteome</keyword>
<name>A0A330L5V7_9BACT</name>
<dbReference type="InterPro" id="IPR013762">
    <property type="entry name" value="Integrase-like_cat_sf"/>
</dbReference>
<keyword evidence="3 5" id="KW-0238">DNA-binding</keyword>
<reference evidence="9" key="1">
    <citation type="submission" date="2018-04" db="EMBL/GenBank/DDBJ databases">
        <authorList>
            <person name="Lucker S."/>
            <person name="Sakoula D."/>
        </authorList>
    </citation>
    <scope>NUCLEOTIDE SEQUENCE [LARGE SCALE GENOMIC DNA]</scope>
</reference>
<proteinExistence type="inferred from homology"/>
<dbReference type="Gene3D" id="1.10.443.10">
    <property type="entry name" value="Intergrase catalytic core"/>
    <property type="match status" value="1"/>
</dbReference>
<dbReference type="Proteomes" id="UP000248168">
    <property type="component" value="Unassembled WGS sequence"/>
</dbReference>
<dbReference type="GO" id="GO:0003677">
    <property type="term" value="F:DNA binding"/>
    <property type="evidence" value="ECO:0007669"/>
    <property type="project" value="UniProtKB-UniRule"/>
</dbReference>
<dbReference type="InterPro" id="IPR050090">
    <property type="entry name" value="Tyrosine_recombinase_XerCD"/>
</dbReference>
<evidence type="ECO:0000256" key="1">
    <source>
        <dbReference type="ARBA" id="ARBA00008857"/>
    </source>
</evidence>
<dbReference type="PANTHER" id="PTHR30349:SF64">
    <property type="entry name" value="PROPHAGE INTEGRASE INTD-RELATED"/>
    <property type="match status" value="1"/>
</dbReference>
<evidence type="ECO:0000256" key="5">
    <source>
        <dbReference type="PROSITE-ProRule" id="PRU01248"/>
    </source>
</evidence>
<dbReference type="OrthoDB" id="5429327at2"/>
<dbReference type="InterPro" id="IPR044068">
    <property type="entry name" value="CB"/>
</dbReference>
<feature type="domain" description="Core-binding (CB)" evidence="7">
    <location>
        <begin position="73"/>
        <end position="157"/>
    </location>
</feature>
<sequence>MGLTKRPDSYYVEFRVIDSADGKSLVLASGVQGARKKRWKVGCLNKTVAREMEAAIKTRILLGQEQTEQAKPVLFKEWAKTYLDMESVKTLRSYQDRVEIMGKQLIPFFGGKILGEIKPADVETYRGQRKKRNGSMASTQTINNDHIVLKHALNVAVRRDLLVSNPAARVPMPDPQNARDRVLSEEEWGKLYQAAKPHLQPVLLLAYQLGQRLSEIVNLTWDRVDLKRGFVTLRSQDTKTKKPRQVPITPDVRGTLQQLAKLRSLATRHVFLYQGEPLKDFRTAFRTALKDAGVIGFKFHDLRHCAATNLRRAGVDTTTAMQIVGHTSPQMWKRYNHIREEDLSQAATKLGKYLQQTTPRTLDGQAESR</sequence>
<dbReference type="GO" id="GO:0015074">
    <property type="term" value="P:DNA integration"/>
    <property type="evidence" value="ECO:0007669"/>
    <property type="project" value="UniProtKB-KW"/>
</dbReference>
<dbReference type="Gene3D" id="1.10.150.130">
    <property type="match status" value="1"/>
</dbReference>
<dbReference type="InterPro" id="IPR002104">
    <property type="entry name" value="Integrase_catalytic"/>
</dbReference>
<dbReference type="AlphaFoldDB" id="A0A330L5V7"/>
<dbReference type="Pfam" id="PF00589">
    <property type="entry name" value="Phage_integrase"/>
    <property type="match status" value="1"/>
</dbReference>
<evidence type="ECO:0000259" key="6">
    <source>
        <dbReference type="PROSITE" id="PS51898"/>
    </source>
</evidence>
<dbReference type="GO" id="GO:0006310">
    <property type="term" value="P:DNA recombination"/>
    <property type="evidence" value="ECO:0007669"/>
    <property type="project" value="UniProtKB-KW"/>
</dbReference>
<comment type="similarity">
    <text evidence="1">Belongs to the 'phage' integrase family.</text>
</comment>
<keyword evidence="4" id="KW-0233">DNA recombination</keyword>
<dbReference type="PROSITE" id="PS51898">
    <property type="entry name" value="TYR_RECOMBINASE"/>
    <property type="match status" value="1"/>
</dbReference>
<organism evidence="8 9">
    <name type="scientific">Nitrospira lenta</name>
    <dbReference type="NCBI Taxonomy" id="1436998"/>
    <lineage>
        <taxon>Bacteria</taxon>
        <taxon>Pseudomonadati</taxon>
        <taxon>Nitrospirota</taxon>
        <taxon>Nitrospiria</taxon>
        <taxon>Nitrospirales</taxon>
        <taxon>Nitrospiraceae</taxon>
        <taxon>Nitrospira</taxon>
    </lineage>
</organism>
<dbReference type="RefSeq" id="WP_121989543.1">
    <property type="nucleotide sequence ID" value="NZ_OUNR01000016.1"/>
</dbReference>
<protein>
    <submittedName>
        <fullName evidence="8">Putative Integrase family protein</fullName>
    </submittedName>
</protein>